<gene>
    <name evidence="1" type="ORF">LCGC14_0796950</name>
</gene>
<dbReference type="PANTHER" id="PTHR41791">
    <property type="entry name" value="SSL7039 PROTEIN"/>
    <property type="match status" value="1"/>
</dbReference>
<name>A0A0F9PQR0_9ZZZZ</name>
<dbReference type="EMBL" id="LAZR01002127">
    <property type="protein sequence ID" value="KKN34115.1"/>
    <property type="molecule type" value="Genomic_DNA"/>
</dbReference>
<dbReference type="Pfam" id="PF05973">
    <property type="entry name" value="Gp49"/>
    <property type="match status" value="1"/>
</dbReference>
<sequence length="95" mass="10784">MFEVRQTSEFQSWLTGLRDQRAVARVVARIARVEAGLMGDVKYFDGIGELRIDYGPGYRVYFTKRGQTIIILLSGGDKSSQKRDIKRAVIMAQEV</sequence>
<dbReference type="InterPro" id="IPR009241">
    <property type="entry name" value="HigB-like"/>
</dbReference>
<reference evidence="1" key="1">
    <citation type="journal article" date="2015" name="Nature">
        <title>Complex archaea that bridge the gap between prokaryotes and eukaryotes.</title>
        <authorList>
            <person name="Spang A."/>
            <person name="Saw J.H."/>
            <person name="Jorgensen S.L."/>
            <person name="Zaremba-Niedzwiedzka K."/>
            <person name="Martijn J."/>
            <person name="Lind A.E."/>
            <person name="van Eijk R."/>
            <person name="Schleper C."/>
            <person name="Guy L."/>
            <person name="Ettema T.J."/>
        </authorList>
    </citation>
    <scope>NUCLEOTIDE SEQUENCE</scope>
</reference>
<dbReference type="PANTHER" id="PTHR41791:SF1">
    <property type="entry name" value="SSL7039 PROTEIN"/>
    <property type="match status" value="1"/>
</dbReference>
<protein>
    <submittedName>
        <fullName evidence="1">Uncharacterized protein</fullName>
    </submittedName>
</protein>
<dbReference type="InterPro" id="IPR014056">
    <property type="entry name" value="TypeIITA-like_toxin_pred"/>
</dbReference>
<dbReference type="AlphaFoldDB" id="A0A0F9PQR0"/>
<accession>A0A0F9PQR0</accession>
<dbReference type="NCBIfam" id="TIGR02683">
    <property type="entry name" value="upstrm_HI1419"/>
    <property type="match status" value="1"/>
</dbReference>
<comment type="caution">
    <text evidence="1">The sequence shown here is derived from an EMBL/GenBank/DDBJ whole genome shotgun (WGS) entry which is preliminary data.</text>
</comment>
<dbReference type="PIRSF" id="PIRSF028744">
    <property type="entry name" value="Addict_mod_HI1419"/>
    <property type="match status" value="1"/>
</dbReference>
<proteinExistence type="predicted"/>
<organism evidence="1">
    <name type="scientific">marine sediment metagenome</name>
    <dbReference type="NCBI Taxonomy" id="412755"/>
    <lineage>
        <taxon>unclassified sequences</taxon>
        <taxon>metagenomes</taxon>
        <taxon>ecological metagenomes</taxon>
    </lineage>
</organism>
<evidence type="ECO:0000313" key="1">
    <source>
        <dbReference type="EMBL" id="KKN34115.1"/>
    </source>
</evidence>